<reference evidence="2" key="1">
    <citation type="journal article" date="2010" name="Nat. Biotechnol.">
        <title>Draft genome sequence of the oilseed species Ricinus communis.</title>
        <authorList>
            <person name="Chan A.P."/>
            <person name="Crabtree J."/>
            <person name="Zhao Q."/>
            <person name="Lorenzi H."/>
            <person name="Orvis J."/>
            <person name="Puiu D."/>
            <person name="Melake-Berhan A."/>
            <person name="Jones K.M."/>
            <person name="Redman J."/>
            <person name="Chen G."/>
            <person name="Cahoon E.B."/>
            <person name="Gedil M."/>
            <person name="Stanke M."/>
            <person name="Haas B.J."/>
            <person name="Wortman J.R."/>
            <person name="Fraser-Liggett C.M."/>
            <person name="Ravel J."/>
            <person name="Rabinowicz P.D."/>
        </authorList>
    </citation>
    <scope>NUCLEOTIDE SEQUENCE [LARGE SCALE GENOMIC DNA]</scope>
    <source>
        <strain evidence="2">cv. Hale</strain>
    </source>
</reference>
<protein>
    <submittedName>
        <fullName evidence="1">Uncharacterized protein</fullName>
    </submittedName>
</protein>
<sequence length="67" mass="7910">MSLVDIESGEMRSMWMRDSVRERWRSAVAERRAQINALFARHGIRPFFNQGAFEPEALSRYFLEMTA</sequence>
<dbReference type="Proteomes" id="UP000008311">
    <property type="component" value="Unassembled WGS sequence"/>
</dbReference>
<evidence type="ECO:0000313" key="1">
    <source>
        <dbReference type="EMBL" id="EEF22657.1"/>
    </source>
</evidence>
<evidence type="ECO:0000313" key="2">
    <source>
        <dbReference type="Proteomes" id="UP000008311"/>
    </source>
</evidence>
<name>B9TNA6_RICCO</name>
<dbReference type="InParanoid" id="B9TNA6"/>
<dbReference type="AlphaFoldDB" id="B9TNA6"/>
<organism evidence="1 2">
    <name type="scientific">Ricinus communis</name>
    <name type="common">Castor bean</name>
    <dbReference type="NCBI Taxonomy" id="3988"/>
    <lineage>
        <taxon>Eukaryota</taxon>
        <taxon>Viridiplantae</taxon>
        <taxon>Streptophyta</taxon>
        <taxon>Embryophyta</taxon>
        <taxon>Tracheophyta</taxon>
        <taxon>Spermatophyta</taxon>
        <taxon>Magnoliopsida</taxon>
        <taxon>eudicotyledons</taxon>
        <taxon>Gunneridae</taxon>
        <taxon>Pentapetalae</taxon>
        <taxon>rosids</taxon>
        <taxon>fabids</taxon>
        <taxon>Malpighiales</taxon>
        <taxon>Euphorbiaceae</taxon>
        <taxon>Acalyphoideae</taxon>
        <taxon>Acalypheae</taxon>
        <taxon>Ricinus</taxon>
    </lineage>
</organism>
<accession>B9TNA6</accession>
<keyword evidence="2" id="KW-1185">Reference proteome</keyword>
<gene>
    <name evidence="1" type="ORF">RCOM_2126780</name>
</gene>
<dbReference type="EMBL" id="EQ991874">
    <property type="protein sequence ID" value="EEF22657.1"/>
    <property type="molecule type" value="Genomic_DNA"/>
</dbReference>
<proteinExistence type="predicted"/>